<proteinExistence type="predicted"/>
<dbReference type="AlphaFoldDB" id="A0A1B6NVT0"/>
<protein>
    <submittedName>
        <fullName evidence="2">Uncharacterized protein</fullName>
    </submittedName>
</protein>
<dbReference type="EMBL" id="AYSL01000472">
    <property type="protein sequence ID" value="KTF07556.1"/>
    <property type="molecule type" value="Genomic_DNA"/>
</dbReference>
<keyword evidence="1" id="KW-0472">Membrane</keyword>
<accession>A0A1B6NVT0</accession>
<reference evidence="2" key="1">
    <citation type="submission" date="2013-11" db="EMBL/GenBank/DDBJ databases">
        <title>Microbial diversity, functional groups and degradation webs in Northern and Southern Mediterranean and Red Sea marine crude oil polluted sites.</title>
        <authorList>
            <person name="Daffonchio D."/>
            <person name="Mapelli F."/>
            <person name="Ferrer M."/>
            <person name="Richter M."/>
            <person name="Cherif A."/>
            <person name="Malkawi H.I."/>
            <person name="Yakimov M.M."/>
            <person name="Abdel-Fattah Y.R."/>
            <person name="Blaghen M."/>
            <person name="Golyshin P.N."/>
            <person name="Kalogerakis N."/>
            <person name="Boon N."/>
            <person name="Magagnini M."/>
            <person name="Fava F."/>
        </authorList>
    </citation>
    <scope>NUCLEOTIDE SEQUENCE</scope>
</reference>
<sequence length="28" mass="3257">METVFFDNIDKLGRIVLTTVMIYVLIVL</sequence>
<keyword evidence="1" id="KW-1133">Transmembrane helix</keyword>
<comment type="caution">
    <text evidence="2">The sequence shown here is derived from an EMBL/GenBank/DDBJ whole genome shotgun (WGS) entry which is preliminary data.</text>
</comment>
<gene>
    <name evidence="2" type="ORF">MGSAQ_000949</name>
</gene>
<evidence type="ECO:0000313" key="2">
    <source>
        <dbReference type="EMBL" id="KTF07556.1"/>
    </source>
</evidence>
<feature type="non-terminal residue" evidence="2">
    <location>
        <position position="28"/>
    </location>
</feature>
<name>A0A1B6NVT0_9ZZZZ</name>
<organism evidence="2">
    <name type="scientific">marine sediment metagenome</name>
    <dbReference type="NCBI Taxonomy" id="412755"/>
    <lineage>
        <taxon>unclassified sequences</taxon>
        <taxon>metagenomes</taxon>
        <taxon>ecological metagenomes</taxon>
    </lineage>
</organism>
<evidence type="ECO:0000256" key="1">
    <source>
        <dbReference type="SAM" id="Phobius"/>
    </source>
</evidence>
<keyword evidence="1" id="KW-0812">Transmembrane</keyword>
<feature type="transmembrane region" description="Helical" evidence="1">
    <location>
        <begin position="12"/>
        <end position="27"/>
    </location>
</feature>